<protein>
    <submittedName>
        <fullName evidence="1">Uncharacterized protein</fullName>
    </submittedName>
</protein>
<dbReference type="InParanoid" id="A0A2P5FPA1"/>
<proteinExistence type="predicted"/>
<dbReference type="AlphaFoldDB" id="A0A2P5FPA1"/>
<evidence type="ECO:0000313" key="1">
    <source>
        <dbReference type="EMBL" id="PON99563.1"/>
    </source>
</evidence>
<dbReference type="Proteomes" id="UP000237000">
    <property type="component" value="Unassembled WGS sequence"/>
</dbReference>
<organism evidence="1 2">
    <name type="scientific">Trema orientale</name>
    <name type="common">Charcoal tree</name>
    <name type="synonym">Celtis orientalis</name>
    <dbReference type="NCBI Taxonomy" id="63057"/>
    <lineage>
        <taxon>Eukaryota</taxon>
        <taxon>Viridiplantae</taxon>
        <taxon>Streptophyta</taxon>
        <taxon>Embryophyta</taxon>
        <taxon>Tracheophyta</taxon>
        <taxon>Spermatophyta</taxon>
        <taxon>Magnoliopsida</taxon>
        <taxon>eudicotyledons</taxon>
        <taxon>Gunneridae</taxon>
        <taxon>Pentapetalae</taxon>
        <taxon>rosids</taxon>
        <taxon>fabids</taxon>
        <taxon>Rosales</taxon>
        <taxon>Cannabaceae</taxon>
        <taxon>Trema</taxon>
    </lineage>
</organism>
<dbReference type="AntiFam" id="ANF00182">
    <property type="entry name" value="Shadow ORF (opposite rplL)"/>
</dbReference>
<name>A0A2P5FPA1_TREOI</name>
<gene>
    <name evidence="1" type="ORF">TorRG33x02_047300</name>
</gene>
<comment type="caution">
    <text evidence="1">The sequence shown here is derived from an EMBL/GenBank/DDBJ whole genome shotgun (WGS) entry which is preliminary data.</text>
</comment>
<reference evidence="2" key="1">
    <citation type="submission" date="2016-06" db="EMBL/GenBank/DDBJ databases">
        <title>Parallel loss of symbiosis genes in relatives of nitrogen-fixing non-legume Parasponia.</title>
        <authorList>
            <person name="Van Velzen R."/>
            <person name="Holmer R."/>
            <person name="Bu F."/>
            <person name="Rutten L."/>
            <person name="Van Zeijl A."/>
            <person name="Liu W."/>
            <person name="Santuari L."/>
            <person name="Cao Q."/>
            <person name="Sharma T."/>
            <person name="Shen D."/>
            <person name="Roswanjaya Y."/>
            <person name="Wardhani T."/>
            <person name="Kalhor M.S."/>
            <person name="Jansen J."/>
            <person name="Van den Hoogen J."/>
            <person name="Gungor B."/>
            <person name="Hartog M."/>
            <person name="Hontelez J."/>
            <person name="Verver J."/>
            <person name="Yang W.-C."/>
            <person name="Schijlen E."/>
            <person name="Repin R."/>
            <person name="Schilthuizen M."/>
            <person name="Schranz E."/>
            <person name="Heidstra R."/>
            <person name="Miyata K."/>
            <person name="Fedorova E."/>
            <person name="Kohlen W."/>
            <person name="Bisseling T."/>
            <person name="Smit S."/>
            <person name="Geurts R."/>
        </authorList>
    </citation>
    <scope>NUCLEOTIDE SEQUENCE [LARGE SCALE GENOMIC DNA]</scope>
    <source>
        <strain evidence="2">cv. RG33-2</strain>
    </source>
</reference>
<dbReference type="EMBL" id="JXTC01000018">
    <property type="protein sequence ID" value="PON99563.1"/>
    <property type="molecule type" value="Genomic_DNA"/>
</dbReference>
<evidence type="ECO:0000313" key="2">
    <source>
        <dbReference type="Proteomes" id="UP000237000"/>
    </source>
</evidence>
<keyword evidence="2" id="KW-1185">Reference proteome</keyword>
<dbReference type="OrthoDB" id="10429310at2759"/>
<sequence>MASASSFVTPFFKSVGAFSTNSLASFNPKSVNDLTSLITLIFAAASNPSSLTSNTVFSAFSSPFAAPGPPFAAPLRAPNPIPGIITTIVGISFTPNLPRRTSDKSATSSSVSPEISSAIAETRSGGGCFRSGEAVLYLRKS</sequence>
<accession>A0A2P5FPA1</accession>